<dbReference type="GO" id="GO:0050918">
    <property type="term" value="P:positive chemotaxis"/>
    <property type="evidence" value="ECO:0007669"/>
    <property type="project" value="TreeGrafter"/>
</dbReference>
<evidence type="ECO:0000313" key="5">
    <source>
        <dbReference type="Proteomes" id="UP000192660"/>
    </source>
</evidence>
<dbReference type="GO" id="GO:0009425">
    <property type="term" value="C:bacterial-type flagellum basal body"/>
    <property type="evidence" value="ECO:0007669"/>
    <property type="project" value="InterPro"/>
</dbReference>
<gene>
    <name evidence="4" type="ORF">SAMN00768000_1714</name>
</gene>
<sequence length="153" mass="16763">MSDEPLSQEEIDKLLQAVLSKENEKSPETESKESESEDHLAAEPKTAEEAADIEANSATNHDSINTPKVPPQILEKWAPLGSLQLRFTAEIGTAPLKVGEVMQIGIGSRLPLKTRWVEPLVLKLNGKTVGYGRVVLVGNKFGVQVTKWGRLTH</sequence>
<evidence type="ECO:0000256" key="1">
    <source>
        <dbReference type="ARBA" id="ARBA00009226"/>
    </source>
</evidence>
<dbReference type="STRING" id="28034.BFX07_00850"/>
<keyword evidence="5" id="KW-1185">Reference proteome</keyword>
<reference evidence="5" key="1">
    <citation type="submission" date="2017-04" db="EMBL/GenBank/DDBJ databases">
        <authorList>
            <person name="Varghese N."/>
            <person name="Submissions S."/>
        </authorList>
    </citation>
    <scope>NUCLEOTIDE SEQUENCE [LARGE SCALE GENOMIC DNA]</scope>
    <source>
        <strain evidence="5">DSM 9293</strain>
    </source>
</reference>
<evidence type="ECO:0000313" key="4">
    <source>
        <dbReference type="EMBL" id="SMC04547.1"/>
    </source>
</evidence>
<protein>
    <submittedName>
        <fullName evidence="4">Flagellar motor switch protein FliN/FliY</fullName>
    </submittedName>
</protein>
<feature type="domain" description="Flagellar motor switch protein FliN-like C-terminal" evidence="3">
    <location>
        <begin position="82"/>
        <end position="148"/>
    </location>
</feature>
<keyword evidence="4" id="KW-0969">Cilium</keyword>
<dbReference type="GO" id="GO:0003774">
    <property type="term" value="F:cytoskeletal motor activity"/>
    <property type="evidence" value="ECO:0007669"/>
    <property type="project" value="InterPro"/>
</dbReference>
<organism evidence="4 5">
    <name type="scientific">Sulfobacillus thermosulfidooxidans (strain DSM 9293 / VKM B-1269 / AT-1)</name>
    <dbReference type="NCBI Taxonomy" id="929705"/>
    <lineage>
        <taxon>Bacteria</taxon>
        <taxon>Bacillati</taxon>
        <taxon>Bacillota</taxon>
        <taxon>Clostridia</taxon>
        <taxon>Eubacteriales</taxon>
        <taxon>Clostridiales Family XVII. Incertae Sedis</taxon>
        <taxon>Sulfobacillus</taxon>
    </lineage>
</organism>
<dbReference type="InterPro" id="IPR036429">
    <property type="entry name" value="SpoA-like_sf"/>
</dbReference>
<comment type="similarity">
    <text evidence="1">Belongs to the FliN/MopA/SpaO family.</text>
</comment>
<feature type="compositionally biased region" description="Polar residues" evidence="2">
    <location>
        <begin position="56"/>
        <end position="66"/>
    </location>
</feature>
<dbReference type="AlphaFoldDB" id="A0A1W1WE42"/>
<dbReference type="PANTHER" id="PTHR30034">
    <property type="entry name" value="FLAGELLAR MOTOR SWITCH PROTEIN FLIM"/>
    <property type="match status" value="1"/>
</dbReference>
<evidence type="ECO:0000259" key="3">
    <source>
        <dbReference type="Pfam" id="PF01052"/>
    </source>
</evidence>
<dbReference type="InterPro" id="IPR001543">
    <property type="entry name" value="FliN-like_C"/>
</dbReference>
<keyword evidence="4" id="KW-0966">Cell projection</keyword>
<keyword evidence="4" id="KW-0282">Flagellum</keyword>
<proteinExistence type="inferred from homology"/>
<evidence type="ECO:0000256" key="2">
    <source>
        <dbReference type="SAM" id="MobiDB-lite"/>
    </source>
</evidence>
<dbReference type="GO" id="GO:0071978">
    <property type="term" value="P:bacterial-type flagellum-dependent swarming motility"/>
    <property type="evidence" value="ECO:0007669"/>
    <property type="project" value="TreeGrafter"/>
</dbReference>
<feature type="region of interest" description="Disordered" evidence="2">
    <location>
        <begin position="19"/>
        <end position="68"/>
    </location>
</feature>
<accession>A0A1W1WE42</accession>
<feature type="compositionally biased region" description="Basic and acidic residues" evidence="2">
    <location>
        <begin position="21"/>
        <end position="48"/>
    </location>
</feature>
<dbReference type="Pfam" id="PF01052">
    <property type="entry name" value="FliMN_C"/>
    <property type="match status" value="1"/>
</dbReference>
<dbReference type="Proteomes" id="UP000192660">
    <property type="component" value="Unassembled WGS sequence"/>
</dbReference>
<dbReference type="SUPFAM" id="SSF101801">
    <property type="entry name" value="Surface presentation of antigens (SPOA)"/>
    <property type="match status" value="1"/>
</dbReference>
<dbReference type="EMBL" id="FWWY01000001">
    <property type="protein sequence ID" value="SMC04547.1"/>
    <property type="molecule type" value="Genomic_DNA"/>
</dbReference>
<name>A0A1W1WE42_SULTA</name>
<dbReference type="PANTHER" id="PTHR30034:SF5">
    <property type="entry name" value="SECRETION SYSTEM APPARATUS PROTEIN SSAQ"/>
    <property type="match status" value="1"/>
</dbReference>
<dbReference type="Gene3D" id="2.30.330.10">
    <property type="entry name" value="SpoA-like"/>
    <property type="match status" value="1"/>
</dbReference>
<dbReference type="InterPro" id="IPR001172">
    <property type="entry name" value="FliN_T3SS_HrcQb"/>
</dbReference>
<dbReference type="PRINTS" id="PR00956">
    <property type="entry name" value="FLGMOTORFLIN"/>
</dbReference>